<feature type="transmembrane region" description="Helical" evidence="1">
    <location>
        <begin position="118"/>
        <end position="139"/>
    </location>
</feature>
<feature type="transmembrane region" description="Helical" evidence="1">
    <location>
        <begin position="170"/>
        <end position="192"/>
    </location>
</feature>
<evidence type="ECO:0000256" key="1">
    <source>
        <dbReference type="SAM" id="Phobius"/>
    </source>
</evidence>
<dbReference type="SMART" id="SM00226">
    <property type="entry name" value="LMWPc"/>
    <property type="match status" value="1"/>
</dbReference>
<dbReference type="InterPro" id="IPR036196">
    <property type="entry name" value="Ptyr_pPase_sf"/>
</dbReference>
<feature type="transmembrane region" description="Helical" evidence="1">
    <location>
        <begin position="92"/>
        <end position="112"/>
    </location>
</feature>
<feature type="domain" description="Phosphotyrosine protein phosphatase I" evidence="2">
    <location>
        <begin position="349"/>
        <end position="493"/>
    </location>
</feature>
<proteinExistence type="predicted"/>
<feature type="transmembrane region" description="Helical" evidence="1">
    <location>
        <begin position="12"/>
        <end position="31"/>
    </location>
</feature>
<feature type="transmembrane region" description="Helical" evidence="1">
    <location>
        <begin position="285"/>
        <end position="305"/>
    </location>
</feature>
<dbReference type="InterPro" id="IPR050438">
    <property type="entry name" value="LMW_PTPase"/>
</dbReference>
<feature type="transmembrane region" description="Helical" evidence="1">
    <location>
        <begin position="51"/>
        <end position="71"/>
    </location>
</feature>
<dbReference type="Gene3D" id="3.40.50.2300">
    <property type="match status" value="1"/>
</dbReference>
<feature type="transmembrane region" description="Helical" evidence="1">
    <location>
        <begin position="311"/>
        <end position="331"/>
    </location>
</feature>
<keyword evidence="1" id="KW-0472">Membrane</keyword>
<accession>A0A3B0XFK8</accession>
<dbReference type="EMBL" id="UOFJ01000055">
    <property type="protein sequence ID" value="VAW61897.1"/>
    <property type="molecule type" value="Genomic_DNA"/>
</dbReference>
<dbReference type="PANTHER" id="PTHR11717:SF31">
    <property type="entry name" value="LOW MOLECULAR WEIGHT PROTEIN-TYROSINE-PHOSPHATASE ETP-RELATED"/>
    <property type="match status" value="1"/>
</dbReference>
<dbReference type="PANTHER" id="PTHR11717">
    <property type="entry name" value="LOW MOLECULAR WEIGHT PROTEIN TYROSINE PHOSPHATASE"/>
    <property type="match status" value="1"/>
</dbReference>
<dbReference type="Pfam" id="PF01451">
    <property type="entry name" value="LMWPc"/>
    <property type="match status" value="1"/>
</dbReference>
<sequence>MKRSSVNDSVAVSIWLLALGYFIFYAPYSALTKALTSGSLSSSESISGIELLPFVLLGTVITMPLIIYFLGWYRYFNRYQIKKNGFPWPGRWAIFSGVSFSVIIATTTLAYSFQGVSIVFALLLMRGGVLVLSPLIDFLSRQKVHWYSWIGLILSLVAVAVALGKVDEYSLDWIVLLNLAGYLTAYMFRLHFMTHYAKDAHESLNRQFFVEENIVSMFILVICSLLLLFYYTFISNVTVISYIDSAISSGVVWPALLIGVLYGVLGIFGSLIYLNRRENTFSIPVNRCSSLLSGVLASFVLAFLYHDQSVSTTQVISALLIVTALIFMSLFDYIERHKYGNSDSNPFQKVWLFICDGNRMRSPMAAAICNKALESYAPDSTNVKSHEVIYADSAALALGDKRLMPDAAKHALSELGISSDNHRAKQVTRKQMRGAEKVFCMSSEQRADLIKKFPWIAPKVYILGGEVEIRQPLEEDKHNVMDLAHCLNEHIHKLILAISPEPANKSAELNKAL</sequence>
<dbReference type="AlphaFoldDB" id="A0A3B0XFK8"/>
<keyword evidence="1" id="KW-1133">Transmembrane helix</keyword>
<dbReference type="GO" id="GO:0004725">
    <property type="term" value="F:protein tyrosine phosphatase activity"/>
    <property type="evidence" value="ECO:0007669"/>
    <property type="project" value="TreeGrafter"/>
</dbReference>
<feature type="transmembrane region" description="Helical" evidence="1">
    <location>
        <begin position="213"/>
        <end position="231"/>
    </location>
</feature>
<dbReference type="InterPro" id="IPR023485">
    <property type="entry name" value="Ptyr_pPase"/>
</dbReference>
<reference evidence="3" key="1">
    <citation type="submission" date="2018-06" db="EMBL/GenBank/DDBJ databases">
        <authorList>
            <person name="Zhirakovskaya E."/>
        </authorList>
    </citation>
    <scope>NUCLEOTIDE SEQUENCE</scope>
</reference>
<dbReference type="SUPFAM" id="SSF52788">
    <property type="entry name" value="Phosphotyrosine protein phosphatases I"/>
    <property type="match status" value="1"/>
</dbReference>
<gene>
    <name evidence="3" type="ORF">MNBD_GAMMA10-2470</name>
</gene>
<keyword evidence="1" id="KW-0812">Transmembrane</keyword>
<name>A0A3B0XFK8_9ZZZZ</name>
<feature type="transmembrane region" description="Helical" evidence="1">
    <location>
        <begin position="146"/>
        <end position="164"/>
    </location>
</feature>
<organism evidence="3">
    <name type="scientific">hydrothermal vent metagenome</name>
    <dbReference type="NCBI Taxonomy" id="652676"/>
    <lineage>
        <taxon>unclassified sequences</taxon>
        <taxon>metagenomes</taxon>
        <taxon>ecological metagenomes</taxon>
    </lineage>
</organism>
<feature type="transmembrane region" description="Helical" evidence="1">
    <location>
        <begin position="251"/>
        <end position="273"/>
    </location>
</feature>
<evidence type="ECO:0000259" key="2">
    <source>
        <dbReference type="SMART" id="SM00226"/>
    </source>
</evidence>
<protein>
    <recommendedName>
        <fullName evidence="2">Phosphotyrosine protein phosphatase I domain-containing protein</fullName>
    </recommendedName>
</protein>
<evidence type="ECO:0000313" key="3">
    <source>
        <dbReference type="EMBL" id="VAW61897.1"/>
    </source>
</evidence>